<dbReference type="SUPFAM" id="SSF55729">
    <property type="entry name" value="Acyl-CoA N-acyltransferases (Nat)"/>
    <property type="match status" value="2"/>
</dbReference>
<evidence type="ECO:0000259" key="3">
    <source>
        <dbReference type="PROSITE" id="PS51186"/>
    </source>
</evidence>
<proteinExistence type="predicted"/>
<organism evidence="4 5">
    <name type="scientific">Kribbella hippodromi</name>
    <dbReference type="NCBI Taxonomy" id="434347"/>
    <lineage>
        <taxon>Bacteria</taxon>
        <taxon>Bacillati</taxon>
        <taxon>Actinomycetota</taxon>
        <taxon>Actinomycetes</taxon>
        <taxon>Propionibacteriales</taxon>
        <taxon>Kribbellaceae</taxon>
        <taxon>Kribbella</taxon>
    </lineage>
</organism>
<evidence type="ECO:0000256" key="2">
    <source>
        <dbReference type="ARBA" id="ARBA00023315"/>
    </source>
</evidence>
<dbReference type="InterPro" id="IPR016181">
    <property type="entry name" value="Acyl_CoA_acyltransferase"/>
</dbReference>
<dbReference type="Pfam" id="PF00583">
    <property type="entry name" value="Acetyltransf_1"/>
    <property type="match status" value="2"/>
</dbReference>
<evidence type="ECO:0000313" key="5">
    <source>
        <dbReference type="Proteomes" id="UP001501705"/>
    </source>
</evidence>
<feature type="domain" description="N-acetyltransferase" evidence="3">
    <location>
        <begin position="15"/>
        <end position="168"/>
    </location>
</feature>
<dbReference type="EMBL" id="BAAAPH010000018">
    <property type="protein sequence ID" value="GAA1589617.1"/>
    <property type="molecule type" value="Genomic_DNA"/>
</dbReference>
<reference evidence="5" key="1">
    <citation type="journal article" date="2019" name="Int. J. Syst. Evol. Microbiol.">
        <title>The Global Catalogue of Microorganisms (GCM) 10K type strain sequencing project: providing services to taxonomists for standard genome sequencing and annotation.</title>
        <authorList>
            <consortium name="The Broad Institute Genomics Platform"/>
            <consortium name="The Broad Institute Genome Sequencing Center for Infectious Disease"/>
            <person name="Wu L."/>
            <person name="Ma J."/>
        </authorList>
    </citation>
    <scope>NUCLEOTIDE SEQUENCE [LARGE SCALE GENOMIC DNA]</scope>
    <source>
        <strain evidence="5">JCM 15572</strain>
    </source>
</reference>
<evidence type="ECO:0000313" key="4">
    <source>
        <dbReference type="EMBL" id="GAA1589617.1"/>
    </source>
</evidence>
<protein>
    <submittedName>
        <fullName evidence="4">GNAT family N-acetyltransferase</fullName>
    </submittedName>
</protein>
<sequence length="334" mass="36562">MRTPYLRAMTWPNGIEARPLDKSDVEAWAVLAADVEKVDQDGVNLGVEDLAEQLEAPKLDLARDTIGLWAGDRMIGFGMAVVSSAVVDVDRVRTEGAVHPEWRRQGLGTALVRWLIRRAQELHAENHPEVPGLVGAGTISTNAGATTMLSGFGFEEVRYYIDMRRPLDQPVPEVPVADGFRVMPFDRAYDDAVRQAHNEAFQDHWGSTPRDPETWANRTTGTRAFRGGQSYLAMDGETIAAYVLCYEYDANTAATGVRELYIGQVGTRRAYRGRGLARATLAKVLAEAAQAGYQRGALGVDADNPTGALGLYEGLGFTTHSKYINYSLPMPSDV</sequence>
<dbReference type="CDD" id="cd04301">
    <property type="entry name" value="NAT_SF"/>
    <property type="match status" value="2"/>
</dbReference>
<dbReference type="PANTHER" id="PTHR43877">
    <property type="entry name" value="AMINOALKYLPHOSPHONATE N-ACETYLTRANSFERASE-RELATED-RELATED"/>
    <property type="match status" value="1"/>
</dbReference>
<dbReference type="Proteomes" id="UP001501705">
    <property type="component" value="Unassembled WGS sequence"/>
</dbReference>
<name>A0ABP4PSC3_9ACTN</name>
<accession>A0ABP4PSC3</accession>
<keyword evidence="2" id="KW-0012">Acyltransferase</keyword>
<dbReference type="PROSITE" id="PS51186">
    <property type="entry name" value="GNAT"/>
    <property type="match status" value="2"/>
</dbReference>
<keyword evidence="5" id="KW-1185">Reference proteome</keyword>
<dbReference type="Gene3D" id="3.40.630.30">
    <property type="match status" value="1"/>
</dbReference>
<comment type="caution">
    <text evidence="4">The sequence shown here is derived from an EMBL/GenBank/DDBJ whole genome shotgun (WGS) entry which is preliminary data.</text>
</comment>
<evidence type="ECO:0000256" key="1">
    <source>
        <dbReference type="ARBA" id="ARBA00022679"/>
    </source>
</evidence>
<dbReference type="InterPro" id="IPR050832">
    <property type="entry name" value="Bact_Acetyltransf"/>
</dbReference>
<dbReference type="InterPro" id="IPR000182">
    <property type="entry name" value="GNAT_dom"/>
</dbReference>
<gene>
    <name evidence="4" type="ORF">GCM10009804_52320</name>
</gene>
<feature type="domain" description="N-acetyltransferase" evidence="3">
    <location>
        <begin position="180"/>
        <end position="334"/>
    </location>
</feature>
<keyword evidence="1" id="KW-0808">Transferase</keyword>